<name>A0ABR4FRD6_9EURO</name>
<comment type="caution">
    <text evidence="3">The sequence shown here is derived from an EMBL/GenBank/DDBJ whole genome shotgun (WGS) entry which is preliminary data.</text>
</comment>
<organism evidence="3 4">
    <name type="scientific">Aspergillus keveii</name>
    <dbReference type="NCBI Taxonomy" id="714993"/>
    <lineage>
        <taxon>Eukaryota</taxon>
        <taxon>Fungi</taxon>
        <taxon>Dikarya</taxon>
        <taxon>Ascomycota</taxon>
        <taxon>Pezizomycotina</taxon>
        <taxon>Eurotiomycetes</taxon>
        <taxon>Eurotiomycetidae</taxon>
        <taxon>Eurotiales</taxon>
        <taxon>Aspergillaceae</taxon>
        <taxon>Aspergillus</taxon>
        <taxon>Aspergillus subgen. Nidulantes</taxon>
    </lineage>
</organism>
<keyword evidence="4" id="KW-1185">Reference proteome</keyword>
<dbReference type="SUPFAM" id="SSF53474">
    <property type="entry name" value="alpha/beta-Hydrolases"/>
    <property type="match status" value="1"/>
</dbReference>
<gene>
    <name evidence="3" type="ORF">BJX66DRAFT_57751</name>
</gene>
<accession>A0ABR4FRD6</accession>
<dbReference type="InterPro" id="IPR029058">
    <property type="entry name" value="AB_hydrolase_fold"/>
</dbReference>
<dbReference type="InterPro" id="IPR003140">
    <property type="entry name" value="PLipase/COase/thioEstase"/>
</dbReference>
<dbReference type="InterPro" id="IPR050565">
    <property type="entry name" value="LYPA1-2/EST-like"/>
</dbReference>
<dbReference type="PANTHER" id="PTHR10655:SF63">
    <property type="entry name" value="PHOSPHOLIPASE_CARBOXYLESTERASE_THIOESTERASE DOMAIN-CONTAINING PROTEIN"/>
    <property type="match status" value="1"/>
</dbReference>
<evidence type="ECO:0000313" key="4">
    <source>
        <dbReference type="Proteomes" id="UP001610563"/>
    </source>
</evidence>
<dbReference type="EMBL" id="JBFTWV010000140">
    <property type="protein sequence ID" value="KAL2785578.1"/>
    <property type="molecule type" value="Genomic_DNA"/>
</dbReference>
<feature type="domain" description="Phospholipase/carboxylesterase/thioesterase" evidence="2">
    <location>
        <begin position="15"/>
        <end position="184"/>
    </location>
</feature>
<protein>
    <recommendedName>
        <fullName evidence="2">Phospholipase/carboxylesterase/thioesterase domain-containing protein</fullName>
    </recommendedName>
</protein>
<dbReference type="Pfam" id="PF02230">
    <property type="entry name" value="Abhydrolase_2"/>
    <property type="match status" value="1"/>
</dbReference>
<evidence type="ECO:0000313" key="3">
    <source>
        <dbReference type="EMBL" id="KAL2785578.1"/>
    </source>
</evidence>
<evidence type="ECO:0000256" key="1">
    <source>
        <dbReference type="ARBA" id="ARBA00006499"/>
    </source>
</evidence>
<reference evidence="3 4" key="1">
    <citation type="submission" date="2024-07" db="EMBL/GenBank/DDBJ databases">
        <title>Section-level genome sequencing and comparative genomics of Aspergillus sections Usti and Cavernicolus.</title>
        <authorList>
            <consortium name="Lawrence Berkeley National Laboratory"/>
            <person name="Nybo J.L."/>
            <person name="Vesth T.C."/>
            <person name="Theobald S."/>
            <person name="Frisvad J.C."/>
            <person name="Larsen T.O."/>
            <person name="Kjaerboelling I."/>
            <person name="Rothschild-Mancinelli K."/>
            <person name="Lyhne E.K."/>
            <person name="Kogle M.E."/>
            <person name="Barry K."/>
            <person name="Clum A."/>
            <person name="Na H."/>
            <person name="Ledsgaard L."/>
            <person name="Lin J."/>
            <person name="Lipzen A."/>
            <person name="Kuo A."/>
            <person name="Riley R."/>
            <person name="Mondo S."/>
            <person name="Labutti K."/>
            <person name="Haridas S."/>
            <person name="Pangalinan J."/>
            <person name="Salamov A.A."/>
            <person name="Simmons B.A."/>
            <person name="Magnuson J.K."/>
            <person name="Chen J."/>
            <person name="Drula E."/>
            <person name="Henrissat B."/>
            <person name="Wiebenga A."/>
            <person name="Lubbers R.J."/>
            <person name="Gomes A.C."/>
            <person name="Makela M.R."/>
            <person name="Stajich J."/>
            <person name="Grigoriev I.V."/>
            <person name="Mortensen U.H."/>
            <person name="De Vries R.P."/>
            <person name="Baker S.E."/>
            <person name="Andersen M.R."/>
        </authorList>
    </citation>
    <scope>NUCLEOTIDE SEQUENCE [LARGE SCALE GENOMIC DNA]</scope>
    <source>
        <strain evidence="3 4">CBS 209.92</strain>
    </source>
</reference>
<dbReference type="Gene3D" id="3.40.50.1820">
    <property type="entry name" value="alpha/beta hydrolase"/>
    <property type="match status" value="1"/>
</dbReference>
<dbReference type="Proteomes" id="UP001610563">
    <property type="component" value="Unassembled WGS sequence"/>
</dbReference>
<evidence type="ECO:0000259" key="2">
    <source>
        <dbReference type="Pfam" id="PF02230"/>
    </source>
</evidence>
<dbReference type="PANTHER" id="PTHR10655">
    <property type="entry name" value="LYSOPHOSPHOLIPASE-RELATED"/>
    <property type="match status" value="1"/>
</dbReference>
<comment type="similarity">
    <text evidence="1">Belongs to the AB hydrolase superfamily. AB hydrolase 2 family.</text>
</comment>
<sequence length="315" mass="33926">MAKPKSQTEPRRPKPLIVPPRKEHTHTIILLHDKGDKGREFGRQFLKAAGLQDHFPSVRFVFPCAFNAPIPASSCDSGGKIQAVGQKRVQTPTQWLDDPSHVRQCASMTASLPETAKFLQRLVHEEAKVLTQSGRCGIHDAHKRIFAGGKGQGGAAALLYLIGSHRRLGGFIGFDAHLPWEIQMDIALRIGAASRSGGDGTVSRGVECARGLLGFQSLVEEEGRLGEGLRQLATPICFVYEGSREKGQNVVSLLAGGLRIGVTERWCANGGEEWYGSSENMEAVFGFLEKTGVPGMCRVSDCEPGVSIAGAGRGE</sequence>
<proteinExistence type="inferred from homology"/>